<dbReference type="Proteomes" id="UP000562723">
    <property type="component" value="Unassembled WGS sequence"/>
</dbReference>
<evidence type="ECO:0000259" key="7">
    <source>
        <dbReference type="Pfam" id="PF05175"/>
    </source>
</evidence>
<keyword evidence="2 6" id="KW-0698">rRNA processing</keyword>
<dbReference type="EMBL" id="JABFMS010000033">
    <property type="protein sequence ID" value="NUT82712.1"/>
    <property type="molecule type" value="Genomic_DNA"/>
</dbReference>
<comment type="subcellular location">
    <subcellularLocation>
        <location evidence="6">Cytoplasm</location>
    </subcellularLocation>
</comment>
<protein>
    <recommendedName>
        <fullName evidence="6">Ribosomal RNA large subunit methyltransferase G</fullName>
        <ecNumber evidence="6">2.1.1.174</ecNumber>
    </recommendedName>
    <alternativeName>
        <fullName evidence="6">23S rRNA m2G1835 methyltransferase</fullName>
    </alternativeName>
    <alternativeName>
        <fullName evidence="6">rRNA (guanine-N(2)-)-methyltransferase RlmG</fullName>
    </alternativeName>
</protein>
<dbReference type="InterPro" id="IPR058679">
    <property type="entry name" value="RlmG_N"/>
</dbReference>
<feature type="domain" description="Methyltransferase small" evidence="7">
    <location>
        <begin position="206"/>
        <end position="376"/>
    </location>
</feature>
<evidence type="ECO:0000256" key="3">
    <source>
        <dbReference type="ARBA" id="ARBA00022603"/>
    </source>
</evidence>
<comment type="catalytic activity">
    <reaction evidence="6">
        <text>guanosine(1835) in 23S rRNA + S-adenosyl-L-methionine = N(2)-methylguanosine(1835) in 23S rRNA + S-adenosyl-L-homocysteine + H(+)</text>
        <dbReference type="Rhea" id="RHEA:42744"/>
        <dbReference type="Rhea" id="RHEA-COMP:10217"/>
        <dbReference type="Rhea" id="RHEA-COMP:10218"/>
        <dbReference type="ChEBI" id="CHEBI:15378"/>
        <dbReference type="ChEBI" id="CHEBI:57856"/>
        <dbReference type="ChEBI" id="CHEBI:59789"/>
        <dbReference type="ChEBI" id="CHEBI:74269"/>
        <dbReference type="ChEBI" id="CHEBI:74481"/>
        <dbReference type="EC" id="2.1.1.174"/>
    </reaction>
</comment>
<dbReference type="PIRSF" id="PIRSF037565">
    <property type="entry name" value="RRNA_m2G_Mtase_RsmD_prd"/>
    <property type="match status" value="1"/>
</dbReference>
<keyword evidence="1 6" id="KW-0963">Cytoplasm</keyword>
<evidence type="ECO:0000256" key="5">
    <source>
        <dbReference type="ARBA" id="ARBA00022691"/>
    </source>
</evidence>
<evidence type="ECO:0000313" key="9">
    <source>
        <dbReference type="EMBL" id="NUT82712.1"/>
    </source>
</evidence>
<dbReference type="GO" id="GO:0005737">
    <property type="term" value="C:cytoplasm"/>
    <property type="evidence" value="ECO:0007669"/>
    <property type="project" value="UniProtKB-SubCell"/>
</dbReference>
<evidence type="ECO:0000259" key="8">
    <source>
        <dbReference type="Pfam" id="PF26049"/>
    </source>
</evidence>
<evidence type="ECO:0000256" key="4">
    <source>
        <dbReference type="ARBA" id="ARBA00022679"/>
    </source>
</evidence>
<organism evidence="9 10">
    <name type="scientific">Pseudomonas brassicacearum</name>
    <dbReference type="NCBI Taxonomy" id="930166"/>
    <lineage>
        <taxon>Bacteria</taxon>
        <taxon>Pseudomonadati</taxon>
        <taxon>Pseudomonadota</taxon>
        <taxon>Gammaproteobacteria</taxon>
        <taxon>Pseudomonadales</taxon>
        <taxon>Pseudomonadaceae</taxon>
        <taxon>Pseudomonas</taxon>
    </lineage>
</organism>
<dbReference type="GO" id="GO:0052916">
    <property type="term" value="F:23S rRNA (guanine(1835)-N(2))-methyltransferase activity"/>
    <property type="evidence" value="ECO:0007669"/>
    <property type="project" value="UniProtKB-EC"/>
</dbReference>
<proteinExistence type="inferred from homology"/>
<name>A0AAJ3KWK9_9PSED</name>
<comment type="function">
    <text evidence="6">Specifically methylates the guanine in position 1835 (m2G1835) of 23S rRNA.</text>
</comment>
<dbReference type="Pfam" id="PF26049">
    <property type="entry name" value="RLMG_N"/>
    <property type="match status" value="1"/>
</dbReference>
<accession>A0AAJ3KWK9</accession>
<dbReference type="InterPro" id="IPR007848">
    <property type="entry name" value="Small_mtfrase_dom"/>
</dbReference>
<keyword evidence="3 6" id="KW-0489">Methyltransferase</keyword>
<dbReference type="InterPro" id="IPR046977">
    <property type="entry name" value="RsmC/RlmG"/>
</dbReference>
<dbReference type="InterPro" id="IPR002052">
    <property type="entry name" value="DNA_methylase_N6_adenine_CS"/>
</dbReference>
<dbReference type="InterPro" id="IPR029063">
    <property type="entry name" value="SAM-dependent_MTases_sf"/>
</dbReference>
<dbReference type="PANTHER" id="PTHR47816">
    <property type="entry name" value="RIBOSOMAL RNA SMALL SUBUNIT METHYLTRANSFERASE C"/>
    <property type="match status" value="1"/>
</dbReference>
<feature type="domain" description="RlmG N-terminal" evidence="8">
    <location>
        <begin position="2"/>
        <end position="181"/>
    </location>
</feature>
<dbReference type="AlphaFoldDB" id="A0AAJ3KWK9"/>
<comment type="similarity">
    <text evidence="6">Belongs to the methyltransferase superfamily. RlmG family.</text>
</comment>
<dbReference type="PANTHER" id="PTHR47816:SF5">
    <property type="entry name" value="RIBOSOMAL RNA LARGE SUBUNIT METHYLTRANSFERASE G"/>
    <property type="match status" value="1"/>
</dbReference>
<dbReference type="InterPro" id="IPR017237">
    <property type="entry name" value="RLMG"/>
</dbReference>
<reference evidence="9 10" key="1">
    <citation type="journal article" date="2020" name="Front. Plant Sci.">
        <title>Isolation of Rhizosphere Bacteria That Improve Quality and Water Stress Tolerance in Greenhouse Ornamentals.</title>
        <authorList>
            <person name="Nordstedt N.P."/>
            <person name="Jones M.L."/>
        </authorList>
    </citation>
    <scope>NUCLEOTIDE SEQUENCE [LARGE SCALE GENOMIC DNA]</scope>
    <source>
        <strain evidence="9 10">C2F7</strain>
    </source>
</reference>
<evidence type="ECO:0000313" key="10">
    <source>
        <dbReference type="Proteomes" id="UP000562723"/>
    </source>
</evidence>
<dbReference type="HAMAP" id="MF_01859">
    <property type="entry name" value="23SrRNA_methyltr_G"/>
    <property type="match status" value="1"/>
</dbReference>
<evidence type="ECO:0000256" key="1">
    <source>
        <dbReference type="ARBA" id="ARBA00022490"/>
    </source>
</evidence>
<keyword evidence="4 6" id="KW-0808">Transferase</keyword>
<comment type="caution">
    <text evidence="9">The sequence shown here is derived from an EMBL/GenBank/DDBJ whole genome shotgun (WGS) entry which is preliminary data.</text>
</comment>
<keyword evidence="5 6" id="KW-0949">S-adenosyl-L-methionine</keyword>
<dbReference type="EC" id="2.1.1.174" evidence="6"/>
<gene>
    <name evidence="6" type="primary">rlmG</name>
    <name evidence="9" type="ORF">HNO85_17350</name>
</gene>
<dbReference type="PROSITE" id="PS00092">
    <property type="entry name" value="N6_MTASE"/>
    <property type="match status" value="1"/>
</dbReference>
<dbReference type="GO" id="GO:0003676">
    <property type="term" value="F:nucleic acid binding"/>
    <property type="evidence" value="ECO:0007669"/>
    <property type="project" value="InterPro"/>
</dbReference>
<dbReference type="Pfam" id="PF05175">
    <property type="entry name" value="MTS"/>
    <property type="match status" value="1"/>
</dbReference>
<sequence>MPLLDSPFAQLDLIRQPEQQNEPLQAFDAADEYLLAYLAEQQPSVQTRVLVLNDGFGALAASLAGNVLVTSSGDSFLALQALEKNLVRNGRPFDAVPTLPASEPLTGPFDRVLVKVPKTLALLEEQLIRLQGQLAPDAQVIAGAMIKHLPRAAGDLLERYIGPVQASLAVKKARLLIATPQASSSQSSAPTVSPYPTRYWLDEPKIELLNHANVFCREGLDIGTRAFLPHLPKNLGTARVADLGCGNGVLAIASALQNPEALYTLVDESYMAVQSAAENWRAALGEREVIIRAGDGLAGQEAQSLDVVLCNPPFHQQQVVGDFLAWRMFQQAREALVVGGALYIVGNRHLGYHSKLARLFRGVEQVAATPKFVILKARK</sequence>
<dbReference type="Gene3D" id="3.40.50.150">
    <property type="entry name" value="Vaccinia Virus protein VP39"/>
    <property type="match status" value="2"/>
</dbReference>
<evidence type="ECO:0000256" key="6">
    <source>
        <dbReference type="HAMAP-Rule" id="MF_01859"/>
    </source>
</evidence>
<dbReference type="CDD" id="cd02440">
    <property type="entry name" value="AdoMet_MTases"/>
    <property type="match status" value="1"/>
</dbReference>
<dbReference type="SUPFAM" id="SSF53335">
    <property type="entry name" value="S-adenosyl-L-methionine-dependent methyltransferases"/>
    <property type="match status" value="1"/>
</dbReference>
<evidence type="ECO:0000256" key="2">
    <source>
        <dbReference type="ARBA" id="ARBA00022552"/>
    </source>
</evidence>
<dbReference type="RefSeq" id="WP_175360518.1">
    <property type="nucleotide sequence ID" value="NZ_JABFMS010000033.1"/>
</dbReference>